<dbReference type="Proteomes" id="UP000533953">
    <property type="component" value="Unassembled WGS sequence"/>
</dbReference>
<proteinExistence type="predicted"/>
<evidence type="ECO:0000313" key="3">
    <source>
        <dbReference type="Proteomes" id="UP000533953"/>
    </source>
</evidence>
<evidence type="ECO:0000313" key="1">
    <source>
        <dbReference type="EMBL" id="MBC1491041.1"/>
    </source>
</evidence>
<dbReference type="EMBL" id="JAASTX010000004">
    <property type="protein sequence ID" value="MBC1491041.1"/>
    <property type="molecule type" value="Genomic_DNA"/>
</dbReference>
<protein>
    <submittedName>
        <fullName evidence="2">Uncharacterized protein</fullName>
    </submittedName>
</protein>
<dbReference type="RefSeq" id="WP_185416995.1">
    <property type="nucleotide sequence ID" value="NZ_JAARQU010000004.1"/>
</dbReference>
<organism evidence="2 3">
    <name type="scientific">Listeria booriae</name>
    <dbReference type="NCBI Taxonomy" id="1552123"/>
    <lineage>
        <taxon>Bacteria</taxon>
        <taxon>Bacillati</taxon>
        <taxon>Bacillota</taxon>
        <taxon>Bacilli</taxon>
        <taxon>Bacillales</taxon>
        <taxon>Listeriaceae</taxon>
        <taxon>Listeria</taxon>
    </lineage>
</organism>
<comment type="caution">
    <text evidence="2">The sequence shown here is derived from an EMBL/GenBank/DDBJ whole genome shotgun (WGS) entry which is preliminary data.</text>
</comment>
<accession>A0A7X1CB43</accession>
<evidence type="ECO:0000313" key="2">
    <source>
        <dbReference type="EMBL" id="MBC1491044.1"/>
    </source>
</evidence>
<gene>
    <name evidence="1" type="ORF">HCI99_04305</name>
    <name evidence="2" type="ORF">HCI99_04330</name>
</gene>
<sequence>MTSFRNSEDRGMAKWQGFLLSEHTANMEMKKRAPKWHDVMGQEVIYHVLHKVLKNQSVITIQTFKSDGDSPDSYIEGRIIGVDGDEIYVQTVEGVKTVELEMIRYAEERSFQKWYNQ</sequence>
<dbReference type="EMBL" id="JAASTX010000004">
    <property type="protein sequence ID" value="MBC1491044.1"/>
    <property type="molecule type" value="Genomic_DNA"/>
</dbReference>
<name>A0A7X1CB43_9LIST</name>
<reference evidence="2 3" key="1">
    <citation type="submission" date="2020-03" db="EMBL/GenBank/DDBJ databases">
        <title>Soil Listeria distribution.</title>
        <authorList>
            <person name="Liao J."/>
            <person name="Wiedmann M."/>
        </authorList>
    </citation>
    <scope>NUCLEOTIDE SEQUENCE [LARGE SCALE GENOMIC DNA]</scope>
    <source>
        <strain evidence="2 3">FSL L7-1547</strain>
    </source>
</reference>
<dbReference type="AlphaFoldDB" id="A0A7X1CB43"/>